<dbReference type="SMART" id="SM00342">
    <property type="entry name" value="HTH_ARAC"/>
    <property type="match status" value="1"/>
</dbReference>
<evidence type="ECO:0000256" key="1">
    <source>
        <dbReference type="ARBA" id="ARBA00023015"/>
    </source>
</evidence>
<evidence type="ECO:0000313" key="6">
    <source>
        <dbReference type="Proteomes" id="UP000823904"/>
    </source>
</evidence>
<dbReference type="InterPro" id="IPR018060">
    <property type="entry name" value="HTH_AraC"/>
</dbReference>
<dbReference type="GO" id="GO:0043565">
    <property type="term" value="F:sequence-specific DNA binding"/>
    <property type="evidence" value="ECO:0007669"/>
    <property type="project" value="InterPro"/>
</dbReference>
<reference evidence="5" key="1">
    <citation type="journal article" date="2021" name="PeerJ">
        <title>Extensive microbial diversity within the chicken gut microbiome revealed by metagenomics and culture.</title>
        <authorList>
            <person name="Gilroy R."/>
            <person name="Ravi A."/>
            <person name="Getino M."/>
            <person name="Pursley I."/>
            <person name="Horton D.L."/>
            <person name="Alikhan N.F."/>
            <person name="Baker D."/>
            <person name="Gharbi K."/>
            <person name="Hall N."/>
            <person name="Watson M."/>
            <person name="Adriaenssens E.M."/>
            <person name="Foster-Nyarko E."/>
            <person name="Jarju S."/>
            <person name="Secka A."/>
            <person name="Antonio M."/>
            <person name="Oren A."/>
            <person name="Chaudhuri R.R."/>
            <person name="La Ragione R."/>
            <person name="Hildebrand F."/>
            <person name="Pallen M.J."/>
        </authorList>
    </citation>
    <scope>NUCLEOTIDE SEQUENCE</scope>
    <source>
        <strain evidence="5">ChiSjej3B21-8574</strain>
    </source>
</reference>
<dbReference type="GO" id="GO:0003700">
    <property type="term" value="F:DNA-binding transcription factor activity"/>
    <property type="evidence" value="ECO:0007669"/>
    <property type="project" value="InterPro"/>
</dbReference>
<dbReference type="InterPro" id="IPR014710">
    <property type="entry name" value="RmlC-like_jellyroll"/>
</dbReference>
<dbReference type="InterPro" id="IPR020449">
    <property type="entry name" value="Tscrpt_reg_AraC-type_HTH"/>
</dbReference>
<dbReference type="Pfam" id="PF02311">
    <property type="entry name" value="AraC_binding"/>
    <property type="match status" value="1"/>
</dbReference>
<proteinExistence type="predicted"/>
<dbReference type="InterPro" id="IPR037923">
    <property type="entry name" value="HTH-like"/>
</dbReference>
<dbReference type="PROSITE" id="PS01124">
    <property type="entry name" value="HTH_ARAC_FAMILY_2"/>
    <property type="match status" value="1"/>
</dbReference>
<name>A0A9D2PIL1_9FIRM</name>
<evidence type="ECO:0000256" key="3">
    <source>
        <dbReference type="ARBA" id="ARBA00023163"/>
    </source>
</evidence>
<dbReference type="SUPFAM" id="SSF51215">
    <property type="entry name" value="Regulatory protein AraC"/>
    <property type="match status" value="1"/>
</dbReference>
<evidence type="ECO:0000259" key="4">
    <source>
        <dbReference type="PROSITE" id="PS01124"/>
    </source>
</evidence>
<evidence type="ECO:0000256" key="2">
    <source>
        <dbReference type="ARBA" id="ARBA00023125"/>
    </source>
</evidence>
<dbReference type="InterPro" id="IPR003313">
    <property type="entry name" value="AraC-bd"/>
</dbReference>
<feature type="domain" description="HTH araC/xylS-type" evidence="4">
    <location>
        <begin position="192"/>
        <end position="290"/>
    </location>
</feature>
<keyword evidence="1" id="KW-0805">Transcription regulation</keyword>
<dbReference type="Gene3D" id="2.60.120.10">
    <property type="entry name" value="Jelly Rolls"/>
    <property type="match status" value="1"/>
</dbReference>
<dbReference type="SUPFAM" id="SSF46689">
    <property type="entry name" value="Homeodomain-like"/>
    <property type="match status" value="2"/>
</dbReference>
<gene>
    <name evidence="5" type="ORF">H9754_12980</name>
</gene>
<dbReference type="Gene3D" id="1.10.10.60">
    <property type="entry name" value="Homeodomain-like"/>
    <property type="match status" value="2"/>
</dbReference>
<dbReference type="AlphaFoldDB" id="A0A9D2PIL1"/>
<accession>A0A9D2PIL1</accession>
<reference evidence="5" key="2">
    <citation type="submission" date="2021-04" db="EMBL/GenBank/DDBJ databases">
        <authorList>
            <person name="Gilroy R."/>
        </authorList>
    </citation>
    <scope>NUCLEOTIDE SEQUENCE</scope>
    <source>
        <strain evidence="5">ChiSjej3B21-8574</strain>
    </source>
</reference>
<comment type="caution">
    <text evidence="5">The sequence shown here is derived from an EMBL/GenBank/DDBJ whole genome shotgun (WGS) entry which is preliminary data.</text>
</comment>
<keyword evidence="2" id="KW-0238">DNA-binding</keyword>
<dbReference type="EMBL" id="DWWD01000048">
    <property type="protein sequence ID" value="HJC51460.1"/>
    <property type="molecule type" value="Genomic_DNA"/>
</dbReference>
<dbReference type="InterPro" id="IPR009057">
    <property type="entry name" value="Homeodomain-like_sf"/>
</dbReference>
<sequence length="296" mass="34318">MQVTYTNKNDKSENVLYDIPDFPAYIRWGHLASYPDYSAISHWHDDVEFILVLSGYMEYSVNGKIVTVKEGEGIFVNTRQLHYGFSSDRSDCDFICILLHPFLLCSVPFVEKEYIAPVMENEAMPYLLLHPEKKYEEEILRAVDEMYRCHGQKTAALRVQNLFFKIWENLFLLSGHLKKTSKSGNHHLTILRDMLRFIYEHYDQKISLTQISKAGNVGKTTCCTIFQKYTNETPVSYLISYRIKKGIELLETTDKTISEIALEVGFSGASYFTEIFHRAYGCTPTEYRAEKKITLS</sequence>
<dbReference type="PANTHER" id="PTHR43280">
    <property type="entry name" value="ARAC-FAMILY TRANSCRIPTIONAL REGULATOR"/>
    <property type="match status" value="1"/>
</dbReference>
<evidence type="ECO:0000313" key="5">
    <source>
        <dbReference type="EMBL" id="HJC51460.1"/>
    </source>
</evidence>
<keyword evidence="3" id="KW-0804">Transcription</keyword>
<dbReference type="PANTHER" id="PTHR43280:SF28">
    <property type="entry name" value="HTH-TYPE TRANSCRIPTIONAL ACTIVATOR RHAS"/>
    <property type="match status" value="1"/>
</dbReference>
<dbReference type="Proteomes" id="UP000823904">
    <property type="component" value="Unassembled WGS sequence"/>
</dbReference>
<dbReference type="Pfam" id="PF12833">
    <property type="entry name" value="HTH_18"/>
    <property type="match status" value="1"/>
</dbReference>
<protein>
    <submittedName>
        <fullName evidence="5">AraC family transcriptional regulator</fullName>
    </submittedName>
</protein>
<dbReference type="PRINTS" id="PR00032">
    <property type="entry name" value="HTHARAC"/>
</dbReference>
<organism evidence="5 6">
    <name type="scientific">Candidatus Anaerostipes avistercoris</name>
    <dbReference type="NCBI Taxonomy" id="2838462"/>
    <lineage>
        <taxon>Bacteria</taxon>
        <taxon>Bacillati</taxon>
        <taxon>Bacillota</taxon>
        <taxon>Clostridia</taxon>
        <taxon>Lachnospirales</taxon>
        <taxon>Lachnospiraceae</taxon>
        <taxon>Anaerostipes</taxon>
    </lineage>
</organism>